<accession>A0A139AVY3</accession>
<evidence type="ECO:0000256" key="1">
    <source>
        <dbReference type="ARBA" id="ARBA00005209"/>
    </source>
</evidence>
<evidence type="ECO:0000256" key="3">
    <source>
        <dbReference type="ARBA" id="ARBA00011941"/>
    </source>
</evidence>
<dbReference type="SUPFAM" id="SSF56235">
    <property type="entry name" value="N-terminal nucleophile aminohydrolases (Ntn hydrolases)"/>
    <property type="match status" value="1"/>
</dbReference>
<dbReference type="UniPathway" id="UPA00074">
    <property type="reaction ID" value="UER00124"/>
</dbReference>
<dbReference type="InterPro" id="IPR029057">
    <property type="entry name" value="PRTase-like"/>
</dbReference>
<evidence type="ECO:0000256" key="6">
    <source>
        <dbReference type="ARBA" id="ARBA00022755"/>
    </source>
</evidence>
<proteinExistence type="inferred from homology"/>
<comment type="pathway">
    <text evidence="1 8">Purine metabolism; IMP biosynthesis via de novo pathway; N(1)-(5-phospho-D-ribosyl)glycinamide from 5-phospho-alpha-D-ribose 1-diphosphate: step 1/2.</text>
</comment>
<dbReference type="Pfam" id="PF00156">
    <property type="entry name" value="Pribosyltran"/>
    <property type="match status" value="1"/>
</dbReference>
<reference evidence="12 13" key="1">
    <citation type="journal article" date="2015" name="Genome Biol. Evol.">
        <title>Phylogenomic analyses indicate that early fungi evolved digesting cell walls of algal ancestors of land plants.</title>
        <authorList>
            <person name="Chang Y."/>
            <person name="Wang S."/>
            <person name="Sekimoto S."/>
            <person name="Aerts A.L."/>
            <person name="Choi C."/>
            <person name="Clum A."/>
            <person name="LaButti K.M."/>
            <person name="Lindquist E.A."/>
            <person name="Yee Ngan C."/>
            <person name="Ohm R.A."/>
            <person name="Salamov A.A."/>
            <person name="Grigoriev I.V."/>
            <person name="Spatafora J.W."/>
            <person name="Berbee M.L."/>
        </authorList>
    </citation>
    <scope>NUCLEOTIDE SEQUENCE [LARGE SCALE GENOMIC DNA]</scope>
    <source>
        <strain evidence="12 13">JEL478</strain>
    </source>
</reference>
<dbReference type="OMA" id="IRHFGVK"/>
<dbReference type="SUPFAM" id="SSF53271">
    <property type="entry name" value="PRTase-like"/>
    <property type="match status" value="1"/>
</dbReference>
<dbReference type="EMBL" id="KQ965734">
    <property type="protein sequence ID" value="KXS20892.1"/>
    <property type="molecule type" value="Genomic_DNA"/>
</dbReference>
<dbReference type="InterPro" id="IPR000836">
    <property type="entry name" value="PRTase_dom"/>
</dbReference>
<dbReference type="InterPro" id="IPR017932">
    <property type="entry name" value="GATase_2_dom"/>
</dbReference>
<keyword evidence="7" id="KW-0315">Glutamine amidotransferase</keyword>
<dbReference type="GO" id="GO:0006189">
    <property type="term" value="P:'de novo' IMP biosynthetic process"/>
    <property type="evidence" value="ECO:0007669"/>
    <property type="project" value="UniProtKB-UniPathway"/>
</dbReference>
<feature type="binding site" evidence="10">
    <location>
        <position position="371"/>
    </location>
    <ligand>
        <name>Mg(2+)</name>
        <dbReference type="ChEBI" id="CHEBI:18420"/>
    </ligand>
</feature>
<evidence type="ECO:0000256" key="8">
    <source>
        <dbReference type="PIRNR" id="PIRNR000485"/>
    </source>
</evidence>
<feature type="domain" description="Glutamine amidotransferase type-2" evidence="11">
    <location>
        <begin position="2"/>
        <end position="238"/>
    </location>
</feature>
<dbReference type="GO" id="GO:0046872">
    <property type="term" value="F:metal ion binding"/>
    <property type="evidence" value="ECO:0007669"/>
    <property type="project" value="UniProtKB-KW"/>
</dbReference>
<dbReference type="InterPro" id="IPR005854">
    <property type="entry name" value="PurF"/>
</dbReference>
<evidence type="ECO:0000256" key="2">
    <source>
        <dbReference type="ARBA" id="ARBA00010138"/>
    </source>
</evidence>
<keyword evidence="10" id="KW-0479">Metal-binding</keyword>
<dbReference type="CDD" id="cd00715">
    <property type="entry name" value="GPATase_N"/>
    <property type="match status" value="1"/>
</dbReference>
<keyword evidence="6 8" id="KW-0658">Purine biosynthesis</keyword>
<evidence type="ECO:0000256" key="7">
    <source>
        <dbReference type="ARBA" id="ARBA00022962"/>
    </source>
</evidence>
<keyword evidence="13" id="KW-1185">Reference proteome</keyword>
<evidence type="ECO:0000256" key="10">
    <source>
        <dbReference type="PIRSR" id="PIRSR000485-2"/>
    </source>
</evidence>
<protein>
    <recommendedName>
        <fullName evidence="3 8">Amidophosphoribosyltransferase</fullName>
        <shortName evidence="8">ATase</shortName>
        <ecNumber evidence="3 8">2.4.2.14</ecNumber>
    </recommendedName>
    <alternativeName>
        <fullName evidence="8">Glutamine phosphoribosylpyrophosphate amidotransferase</fullName>
    </alternativeName>
</protein>
<dbReference type="GO" id="GO:0009113">
    <property type="term" value="P:purine nucleobase biosynthetic process"/>
    <property type="evidence" value="ECO:0007669"/>
    <property type="project" value="InterPro"/>
</dbReference>
<evidence type="ECO:0000256" key="9">
    <source>
        <dbReference type="PIRSR" id="PIRSR000485-1"/>
    </source>
</evidence>
<feature type="binding site" evidence="10">
    <location>
        <position position="370"/>
    </location>
    <ligand>
        <name>Mg(2+)</name>
        <dbReference type="ChEBI" id="CHEBI:18420"/>
    </ligand>
</feature>
<dbReference type="CDD" id="cd06223">
    <property type="entry name" value="PRTases_typeI"/>
    <property type="match status" value="1"/>
</dbReference>
<comment type="similarity">
    <text evidence="2 8">In the C-terminal section; belongs to the purine/pyrimidine phosphoribosyltransferase family.</text>
</comment>
<keyword evidence="5 8" id="KW-0808">Transferase</keyword>
<dbReference type="InterPro" id="IPR035584">
    <property type="entry name" value="PurF_N"/>
</dbReference>
<dbReference type="STRING" id="1344416.A0A139AVY3"/>
<name>A0A139AVY3_GONPJ</name>
<dbReference type="Pfam" id="PF13522">
    <property type="entry name" value="GATase_6"/>
    <property type="match status" value="1"/>
</dbReference>
<dbReference type="Gene3D" id="3.60.20.10">
    <property type="entry name" value="Glutamine Phosphoribosylpyrophosphate, subunit 1, domain 1"/>
    <property type="match status" value="1"/>
</dbReference>
<keyword evidence="10" id="KW-0460">Magnesium</keyword>
<comment type="catalytic activity">
    <reaction evidence="8">
        <text>5-phospho-beta-D-ribosylamine + L-glutamate + diphosphate = 5-phospho-alpha-D-ribose 1-diphosphate + L-glutamine + H2O</text>
        <dbReference type="Rhea" id="RHEA:14905"/>
        <dbReference type="ChEBI" id="CHEBI:15377"/>
        <dbReference type="ChEBI" id="CHEBI:29985"/>
        <dbReference type="ChEBI" id="CHEBI:33019"/>
        <dbReference type="ChEBI" id="CHEBI:58017"/>
        <dbReference type="ChEBI" id="CHEBI:58359"/>
        <dbReference type="ChEBI" id="CHEBI:58681"/>
        <dbReference type="EC" id="2.4.2.14"/>
    </reaction>
</comment>
<comment type="cofactor">
    <cofactor evidence="10">
        <name>Mg(2+)</name>
        <dbReference type="ChEBI" id="CHEBI:18420"/>
    </cofactor>
    <text evidence="10">Binds 1 Mg(2+) ion per subunit.</text>
</comment>
<keyword evidence="4 8" id="KW-0328">Glycosyltransferase</keyword>
<dbReference type="GO" id="GO:0004044">
    <property type="term" value="F:amidophosphoribosyltransferase activity"/>
    <property type="evidence" value="ECO:0007669"/>
    <property type="project" value="UniProtKB-EC"/>
</dbReference>
<evidence type="ECO:0000256" key="4">
    <source>
        <dbReference type="ARBA" id="ARBA00022676"/>
    </source>
</evidence>
<dbReference type="OrthoDB" id="191723at2759"/>
<dbReference type="PANTHER" id="PTHR11907">
    <property type="entry name" value="AMIDOPHOSPHORIBOSYLTRANSFERASE"/>
    <property type="match status" value="1"/>
</dbReference>
<dbReference type="PROSITE" id="PS51278">
    <property type="entry name" value="GATASE_TYPE_2"/>
    <property type="match status" value="1"/>
</dbReference>
<dbReference type="NCBIfam" id="TIGR01134">
    <property type="entry name" value="purF"/>
    <property type="match status" value="1"/>
</dbReference>
<evidence type="ECO:0000259" key="11">
    <source>
        <dbReference type="PROSITE" id="PS51278"/>
    </source>
</evidence>
<feature type="active site" description="Nucleophile" evidence="9">
    <location>
        <position position="2"/>
    </location>
</feature>
<gene>
    <name evidence="12" type="ORF">M427DRAFT_51848</name>
</gene>
<sequence length="516" mass="56466">MCGVTGLLLGDPSSEAVTDIYESLGVLQHRGQDAAGIITCGYKGRLYQCKGSGMVRDVFDNNKLSTLRGSMGIGHTRYPTAGSSSSSEAQPFYVNSPYGICMAHNGNLTNAIELREFLDHEAHRHINTESDSELLLNIFAANLQKSGKVRINEEDIYSALAEMYTQVKGAYACTVMLAGFGIMGFRDPNGIRPLVLGRRETPAGPDWMLASESVALDVLGFSTVGDVQPGEVVIITRDGGISRRQCGPRGQVTPCIFEFVYFARPDSIMDGISVYKSRLAMGEALADETLRVLGKENDIDVVIPVPDTSRVAALQLSYRLGIIYREGFIKNRYVGRTFIMPGQTMRRQNVKRKLNPMALEFAGKNVLIVDDSIVRGTTSKEIIQMARDSGAKKVYVASCAPPIRWPNVYGIDMPSRHELVAWGRSEDDIAEEIGADRVIFQRLEDLVAACAKINPAIEAFDVSVFNGSYVTGDISDRYLAQLEACRNDNAKLKSGKANGGSSELIIGLHNNWRSKP</sequence>
<dbReference type="GO" id="GO:0046083">
    <property type="term" value="P:adenine metabolic process"/>
    <property type="evidence" value="ECO:0007669"/>
    <property type="project" value="EnsemblFungi"/>
</dbReference>
<dbReference type="HAMAP" id="MF_01931">
    <property type="entry name" value="PurF"/>
    <property type="match status" value="1"/>
</dbReference>
<evidence type="ECO:0000256" key="5">
    <source>
        <dbReference type="ARBA" id="ARBA00022679"/>
    </source>
</evidence>
<dbReference type="Proteomes" id="UP000070544">
    <property type="component" value="Unassembled WGS sequence"/>
</dbReference>
<dbReference type="Gene3D" id="3.40.50.2020">
    <property type="match status" value="1"/>
</dbReference>
<dbReference type="AlphaFoldDB" id="A0A139AVY3"/>
<dbReference type="InterPro" id="IPR029055">
    <property type="entry name" value="Ntn_hydrolases_N"/>
</dbReference>
<feature type="binding site" evidence="10">
    <location>
        <position position="308"/>
    </location>
    <ligand>
        <name>Mg(2+)</name>
        <dbReference type="ChEBI" id="CHEBI:18420"/>
    </ligand>
</feature>
<evidence type="ECO:0000313" key="13">
    <source>
        <dbReference type="Proteomes" id="UP000070544"/>
    </source>
</evidence>
<evidence type="ECO:0000313" key="12">
    <source>
        <dbReference type="EMBL" id="KXS20892.1"/>
    </source>
</evidence>
<organism evidence="12 13">
    <name type="scientific">Gonapodya prolifera (strain JEL478)</name>
    <name type="common">Monoblepharis prolifera</name>
    <dbReference type="NCBI Taxonomy" id="1344416"/>
    <lineage>
        <taxon>Eukaryota</taxon>
        <taxon>Fungi</taxon>
        <taxon>Fungi incertae sedis</taxon>
        <taxon>Chytridiomycota</taxon>
        <taxon>Chytridiomycota incertae sedis</taxon>
        <taxon>Monoblepharidomycetes</taxon>
        <taxon>Monoblepharidales</taxon>
        <taxon>Gonapodyaceae</taxon>
        <taxon>Gonapodya</taxon>
    </lineage>
</organism>
<dbReference type="GO" id="GO:0005737">
    <property type="term" value="C:cytoplasm"/>
    <property type="evidence" value="ECO:0007669"/>
    <property type="project" value="EnsemblFungi"/>
</dbReference>
<dbReference type="PIRSF" id="PIRSF000485">
    <property type="entry name" value="Amd_phspho_trans"/>
    <property type="match status" value="1"/>
</dbReference>
<dbReference type="EC" id="2.4.2.14" evidence="3 8"/>